<protein>
    <submittedName>
        <fullName evidence="1">9538_t:CDS:1</fullName>
    </submittedName>
</protein>
<evidence type="ECO:0000313" key="1">
    <source>
        <dbReference type="EMBL" id="CAG8673413.1"/>
    </source>
</evidence>
<dbReference type="EMBL" id="CAJVPQ010005651">
    <property type="protein sequence ID" value="CAG8673413.1"/>
    <property type="molecule type" value="Genomic_DNA"/>
</dbReference>
<feature type="non-terminal residue" evidence="1">
    <location>
        <position position="70"/>
    </location>
</feature>
<name>A0A9N9HC56_9GLOM</name>
<proteinExistence type="predicted"/>
<dbReference type="AlphaFoldDB" id="A0A9N9HC56"/>
<sequence>YMKFYAVYQAASRMVSRRAKTNAIIFRITGEESFEIMGRVYTENNIGWRNLKGEENFKEIDYQNSRISQN</sequence>
<keyword evidence="2" id="KW-1185">Reference proteome</keyword>
<reference evidence="1" key="1">
    <citation type="submission" date="2021-06" db="EMBL/GenBank/DDBJ databases">
        <authorList>
            <person name="Kallberg Y."/>
            <person name="Tangrot J."/>
            <person name="Rosling A."/>
        </authorList>
    </citation>
    <scope>NUCLEOTIDE SEQUENCE</scope>
    <source>
        <strain evidence="1">UK204</strain>
    </source>
</reference>
<gene>
    <name evidence="1" type="ORF">FCALED_LOCUS12132</name>
</gene>
<comment type="caution">
    <text evidence="1">The sequence shown here is derived from an EMBL/GenBank/DDBJ whole genome shotgun (WGS) entry which is preliminary data.</text>
</comment>
<evidence type="ECO:0000313" key="2">
    <source>
        <dbReference type="Proteomes" id="UP000789570"/>
    </source>
</evidence>
<dbReference type="Proteomes" id="UP000789570">
    <property type="component" value="Unassembled WGS sequence"/>
</dbReference>
<organism evidence="1 2">
    <name type="scientific">Funneliformis caledonium</name>
    <dbReference type="NCBI Taxonomy" id="1117310"/>
    <lineage>
        <taxon>Eukaryota</taxon>
        <taxon>Fungi</taxon>
        <taxon>Fungi incertae sedis</taxon>
        <taxon>Mucoromycota</taxon>
        <taxon>Glomeromycotina</taxon>
        <taxon>Glomeromycetes</taxon>
        <taxon>Glomerales</taxon>
        <taxon>Glomeraceae</taxon>
        <taxon>Funneliformis</taxon>
    </lineage>
</organism>
<accession>A0A9N9HC56</accession>